<dbReference type="EMBL" id="AKWY02000033">
    <property type="protein sequence ID" value="EQA70239.1"/>
    <property type="molecule type" value="Genomic_DNA"/>
</dbReference>
<evidence type="ECO:0000313" key="1">
    <source>
        <dbReference type="EMBL" id="EQA70239.1"/>
    </source>
</evidence>
<dbReference type="AlphaFoldDB" id="T0FJI8"/>
<gene>
    <name evidence="1" type="ORF">LEP1GSC059_4138</name>
</gene>
<sequence length="37" mass="4426">MPFPFSQSPDKHFFLVCEKMEKEPTQNKINIFNLNIL</sequence>
<reference evidence="1 2" key="1">
    <citation type="submission" date="2013-05" db="EMBL/GenBank/DDBJ databases">
        <authorList>
            <person name="Harkins D.M."/>
            <person name="Durkin A.S."/>
            <person name="Brinkac L.M."/>
            <person name="Haft D.H."/>
            <person name="Selengut J.D."/>
            <person name="Sanka R."/>
            <person name="DePew J."/>
            <person name="Purushe J."/>
            <person name="Hartskeerl R.A."/>
            <person name="Ahmed A."/>
            <person name="van der Linden H."/>
            <person name="Goris M.G.A."/>
            <person name="Vinetz J.M."/>
            <person name="Sutton G.G."/>
            <person name="Nierman W.C."/>
            <person name="Fouts D.E."/>
        </authorList>
    </citation>
    <scope>NUCLEOTIDE SEQUENCE [LARGE SCALE GENOMIC DNA]</scope>
    <source>
        <strain evidence="1 2">CZ214</strain>
    </source>
</reference>
<accession>T0FJI8</accession>
<name>T0FJI8_9LEPT</name>
<organism evidence="1 2">
    <name type="scientific">Leptospira noguchii serovar Panama str. CZ214</name>
    <dbReference type="NCBI Taxonomy" id="1001595"/>
    <lineage>
        <taxon>Bacteria</taxon>
        <taxon>Pseudomonadati</taxon>
        <taxon>Spirochaetota</taxon>
        <taxon>Spirochaetia</taxon>
        <taxon>Leptospirales</taxon>
        <taxon>Leptospiraceae</taxon>
        <taxon>Leptospira</taxon>
    </lineage>
</organism>
<proteinExistence type="predicted"/>
<dbReference type="Proteomes" id="UP000015442">
    <property type="component" value="Unassembled WGS sequence"/>
</dbReference>
<comment type="caution">
    <text evidence="1">The sequence shown here is derived from an EMBL/GenBank/DDBJ whole genome shotgun (WGS) entry which is preliminary data.</text>
</comment>
<protein>
    <submittedName>
        <fullName evidence="1">Uncharacterized protein</fullName>
    </submittedName>
</protein>
<evidence type="ECO:0000313" key="2">
    <source>
        <dbReference type="Proteomes" id="UP000015442"/>
    </source>
</evidence>